<name>A0A7J3X9N2_THEPE</name>
<dbReference type="AlphaFoldDB" id="A0A7J3X9N2"/>
<reference evidence="1" key="1">
    <citation type="journal article" date="2020" name="mSystems">
        <title>Genome- and Community-Level Interaction Insights into Carbon Utilization and Element Cycling Functions of Hydrothermarchaeota in Hydrothermal Sediment.</title>
        <authorList>
            <person name="Zhou Z."/>
            <person name="Liu Y."/>
            <person name="Xu W."/>
            <person name="Pan J."/>
            <person name="Luo Z.H."/>
            <person name="Li M."/>
        </authorList>
    </citation>
    <scope>NUCLEOTIDE SEQUENCE [LARGE SCALE GENOMIC DNA]</scope>
    <source>
        <strain evidence="1">SpSt-1125</strain>
    </source>
</reference>
<comment type="caution">
    <text evidence="1">The sequence shown here is derived from an EMBL/GenBank/DDBJ whole genome shotgun (WGS) entry which is preliminary data.</text>
</comment>
<sequence>MLLACLLREDPNHGRAVELMEALRRSCKRVFVPPNSRARVADRLNRGGRGAVFGTVGIIGSCSLSAGGWLGGVDC</sequence>
<evidence type="ECO:0000313" key="1">
    <source>
        <dbReference type="EMBL" id="HHP05900.1"/>
    </source>
</evidence>
<accession>A0A7J3X9N2</accession>
<dbReference type="EMBL" id="DRZM01000248">
    <property type="protein sequence ID" value="HHP05900.1"/>
    <property type="molecule type" value="Genomic_DNA"/>
</dbReference>
<organism evidence="1">
    <name type="scientific">Thermofilum pendens</name>
    <dbReference type="NCBI Taxonomy" id="2269"/>
    <lineage>
        <taxon>Archaea</taxon>
        <taxon>Thermoproteota</taxon>
        <taxon>Thermoprotei</taxon>
        <taxon>Thermofilales</taxon>
        <taxon>Thermofilaceae</taxon>
        <taxon>Thermofilum</taxon>
    </lineage>
</organism>
<proteinExistence type="predicted"/>
<gene>
    <name evidence="1" type="ORF">ENM88_09210</name>
</gene>
<protein>
    <submittedName>
        <fullName evidence="1">Uncharacterized protein</fullName>
    </submittedName>
</protein>